<reference evidence="1 2" key="1">
    <citation type="submission" date="2016-03" db="EMBL/GenBank/DDBJ databases">
        <title>Genome sequence of Rhodococcus kyotonensis KB10.</title>
        <authorList>
            <person name="Jeong H."/>
            <person name="Hong C.E."/>
            <person name="Jo S.H."/>
            <person name="Park J.M."/>
        </authorList>
    </citation>
    <scope>NUCLEOTIDE SEQUENCE [LARGE SCALE GENOMIC DNA]</scope>
    <source>
        <strain evidence="1 2">KB10</strain>
    </source>
</reference>
<organism evidence="1 2">
    <name type="scientific">Rhodococcoides kyotonense</name>
    <dbReference type="NCBI Taxonomy" id="398843"/>
    <lineage>
        <taxon>Bacteria</taxon>
        <taxon>Bacillati</taxon>
        <taxon>Actinomycetota</taxon>
        <taxon>Actinomycetes</taxon>
        <taxon>Mycobacteriales</taxon>
        <taxon>Nocardiaceae</taxon>
        <taxon>Rhodococcoides</taxon>
    </lineage>
</organism>
<sequence length="381" mass="42346">MSDIAWLDTSPDEERRMRELVKLFSDSGTLDDIGIGQIRDTLSDTLFPATSTVHTRAKYFLFVPWIYAEATKKHSGTMARTKARDAERRFIETMRKADHTNGLIGRVAGASVNTLPSNLYWAALKRLGIRLDGPQSSTWNISLDAPVGFPSRVDSGFDLSHSEASWLQERILTAAPTSYLAHLVRDGLDDDVTAIARPWDHPALHKAPDELRRLVEHARLFSLTINGAGLLYNLLLAEKHEQTVTPGDVSRVEQYREALDDWANELSAEARVVGEWDVSAFWAGVNAGRNTPIPLPTRMFVDSWLTAVRSGAAYDPARSKDLRGLIADRERANKGEQSRLNNARLLKEWSGASGAGRLIYRWSTVQTLVGDIKEGLDRAAA</sequence>
<dbReference type="AlphaFoldDB" id="A0A177Y887"/>
<evidence type="ECO:0000313" key="1">
    <source>
        <dbReference type="EMBL" id="OAK51736.1"/>
    </source>
</evidence>
<keyword evidence="2" id="KW-1185">Reference proteome</keyword>
<dbReference type="Pfam" id="PF19888">
    <property type="entry name" value="DUF6361"/>
    <property type="match status" value="1"/>
</dbReference>
<accession>A0A177Y887</accession>
<dbReference type="Proteomes" id="UP000077519">
    <property type="component" value="Unassembled WGS sequence"/>
</dbReference>
<protein>
    <submittedName>
        <fullName evidence="1">Uncharacterized protein</fullName>
    </submittedName>
</protein>
<name>A0A177Y887_9NOCA</name>
<evidence type="ECO:0000313" key="2">
    <source>
        <dbReference type="Proteomes" id="UP000077519"/>
    </source>
</evidence>
<dbReference type="EMBL" id="LVHI01000037">
    <property type="protein sequence ID" value="OAK51736.1"/>
    <property type="molecule type" value="Genomic_DNA"/>
</dbReference>
<proteinExistence type="predicted"/>
<comment type="caution">
    <text evidence="1">The sequence shown here is derived from an EMBL/GenBank/DDBJ whole genome shotgun (WGS) entry which is preliminary data.</text>
</comment>
<gene>
    <name evidence="1" type="ORF">A3K89_10695</name>
</gene>
<dbReference type="RefSeq" id="WP_068430394.1">
    <property type="nucleotide sequence ID" value="NZ_LVHI01000037.1"/>
</dbReference>
<dbReference type="InterPro" id="IPR045941">
    <property type="entry name" value="DUF6361"/>
</dbReference>